<dbReference type="EMBL" id="GBRH01173117">
    <property type="protein sequence ID" value="JAE24779.1"/>
    <property type="molecule type" value="Transcribed_RNA"/>
</dbReference>
<proteinExistence type="predicted"/>
<name>A0A0A9GMZ3_ARUDO</name>
<organism evidence="1">
    <name type="scientific">Arundo donax</name>
    <name type="common">Giant reed</name>
    <name type="synonym">Donax arundinaceus</name>
    <dbReference type="NCBI Taxonomy" id="35708"/>
    <lineage>
        <taxon>Eukaryota</taxon>
        <taxon>Viridiplantae</taxon>
        <taxon>Streptophyta</taxon>
        <taxon>Embryophyta</taxon>
        <taxon>Tracheophyta</taxon>
        <taxon>Spermatophyta</taxon>
        <taxon>Magnoliopsida</taxon>
        <taxon>Liliopsida</taxon>
        <taxon>Poales</taxon>
        <taxon>Poaceae</taxon>
        <taxon>PACMAD clade</taxon>
        <taxon>Arundinoideae</taxon>
        <taxon>Arundineae</taxon>
        <taxon>Arundo</taxon>
    </lineage>
</organism>
<protein>
    <submittedName>
        <fullName evidence="1">Uncharacterized protein</fullName>
    </submittedName>
</protein>
<evidence type="ECO:0000313" key="1">
    <source>
        <dbReference type="EMBL" id="JAE24779.1"/>
    </source>
</evidence>
<accession>A0A0A9GMZ3</accession>
<sequence length="31" mass="3516">MASEYQLIPQMWLPTGSTTDQPFSLRCAQQS</sequence>
<dbReference type="AlphaFoldDB" id="A0A0A9GMZ3"/>
<reference evidence="1" key="2">
    <citation type="journal article" date="2015" name="Data Brief">
        <title>Shoot transcriptome of the giant reed, Arundo donax.</title>
        <authorList>
            <person name="Barrero R.A."/>
            <person name="Guerrero F.D."/>
            <person name="Moolhuijzen P."/>
            <person name="Goolsby J.A."/>
            <person name="Tidwell J."/>
            <person name="Bellgard S.E."/>
            <person name="Bellgard M.I."/>
        </authorList>
    </citation>
    <scope>NUCLEOTIDE SEQUENCE</scope>
    <source>
        <tissue evidence="1">Shoot tissue taken approximately 20 cm above the soil surface</tissue>
    </source>
</reference>
<reference evidence="1" key="1">
    <citation type="submission" date="2014-09" db="EMBL/GenBank/DDBJ databases">
        <authorList>
            <person name="Magalhaes I.L.F."/>
            <person name="Oliveira U."/>
            <person name="Santos F.R."/>
            <person name="Vidigal T.H.D.A."/>
            <person name="Brescovit A.D."/>
            <person name="Santos A.J."/>
        </authorList>
    </citation>
    <scope>NUCLEOTIDE SEQUENCE</scope>
    <source>
        <tissue evidence="1">Shoot tissue taken approximately 20 cm above the soil surface</tissue>
    </source>
</reference>